<sequence length="430" mass="45146">MDHARHALIVVCLGLLAATAGCSSLGGGAESPTPTATAGDGSAAVTETAAAGTPGASDPTATATPAAGEDHVVTVGGNRTINATLVFERVERLHGVDADRPTVVVGDGDAREAAAFDEPFFRAFGLTGTVEVGGQATAGTEVFLDEGSEAAETVLVHEFAHIVHQQQRWYPTGMASVPYDEGVAAYSVGEGAAEYTVAAYADRFDQEGIVGLQRNRQIYEHTDNALRLFTARYLAGAEYVRSRVSSPSELEPVLSSPPETTEAVLHPDRNVSLGNLTVSPPGESWQTVPGHYPSDADRRGELFVRELLRLELDRPVADAAADGWDNDRSLSLVSPDGDATAVAWTLRWENRTEADEFAAAFDRFTDRRAANSSLTFATERVAPETVTVFAGNETFVEGAAATGTNESVRVVPPGVNGTASAESVRSLASG</sequence>
<dbReference type="AlphaFoldDB" id="A0A7D5TBZ3"/>
<dbReference type="Proteomes" id="UP000509346">
    <property type="component" value="Chromosome"/>
</dbReference>
<evidence type="ECO:0000313" key="1">
    <source>
        <dbReference type="EMBL" id="QLH84170.1"/>
    </source>
</evidence>
<accession>A0A7D5TBZ3</accession>
<organism evidence="1 2">
    <name type="scientific">Halosimplex pelagicum</name>
    <dbReference type="NCBI Taxonomy" id="869886"/>
    <lineage>
        <taxon>Archaea</taxon>
        <taxon>Methanobacteriati</taxon>
        <taxon>Methanobacteriota</taxon>
        <taxon>Stenosarchaea group</taxon>
        <taxon>Halobacteria</taxon>
        <taxon>Halobacteriales</taxon>
        <taxon>Haloarculaceae</taxon>
        <taxon>Halosimplex</taxon>
    </lineage>
</organism>
<proteinExistence type="predicted"/>
<gene>
    <name evidence="1" type="ORF">HZS54_22145</name>
</gene>
<dbReference type="EMBL" id="CP058909">
    <property type="protein sequence ID" value="QLH84170.1"/>
    <property type="molecule type" value="Genomic_DNA"/>
</dbReference>
<reference evidence="1 2" key="1">
    <citation type="submission" date="2020-07" db="EMBL/GenBank/DDBJ databases">
        <title>Halosimplex litoreum sp. nov. and Halosimplex rubrum sp. nov., isolated from different salt environments.</title>
        <authorList>
            <person name="Cui H."/>
        </authorList>
    </citation>
    <scope>NUCLEOTIDE SEQUENCE [LARGE SCALE GENOMIC DNA]</scope>
    <source>
        <strain evidence="1 2">R2</strain>
    </source>
</reference>
<dbReference type="RefSeq" id="WP_179919265.1">
    <property type="nucleotide sequence ID" value="NZ_CP058909.1"/>
</dbReference>
<name>A0A7D5TBZ3_9EURY</name>
<protein>
    <submittedName>
        <fullName evidence="1">Uncharacterized protein</fullName>
    </submittedName>
</protein>
<dbReference type="GeneID" id="56085352"/>
<dbReference type="PROSITE" id="PS51257">
    <property type="entry name" value="PROKAR_LIPOPROTEIN"/>
    <property type="match status" value="1"/>
</dbReference>
<dbReference type="KEGG" id="hpel:HZS54_22145"/>
<keyword evidence="2" id="KW-1185">Reference proteome</keyword>
<evidence type="ECO:0000313" key="2">
    <source>
        <dbReference type="Proteomes" id="UP000509346"/>
    </source>
</evidence>
<dbReference type="OrthoDB" id="312460at2157"/>